<sequence length="113" mass="12543">MDQEPRHTIHRFRQVPLNSNRGVTFTLRNLIARSVRALRQTRTPICDPAISIQEFAPAAPLYLTHMETCLTTVRSQIASVGLGDKLTALGEMSVPIMLIESAGMAISRPLNLF</sequence>
<organism evidence="1 2">
    <name type="scientific">Paraburkholderia phymatum (strain DSM 17167 / CIP 108236 / LMG 21445 / STM815)</name>
    <name type="common">Burkholderia phymatum</name>
    <dbReference type="NCBI Taxonomy" id="391038"/>
    <lineage>
        <taxon>Bacteria</taxon>
        <taxon>Pseudomonadati</taxon>
        <taxon>Pseudomonadota</taxon>
        <taxon>Betaproteobacteria</taxon>
        <taxon>Burkholderiales</taxon>
        <taxon>Burkholderiaceae</taxon>
        <taxon>Paraburkholderia</taxon>
    </lineage>
</organism>
<dbReference type="HOGENOM" id="CLU_2128799_0_0_4"/>
<dbReference type="EMBL" id="CP001043">
    <property type="protein sequence ID" value="ACC69436.1"/>
    <property type="molecule type" value="Genomic_DNA"/>
</dbReference>
<dbReference type="Proteomes" id="UP000001192">
    <property type="component" value="Chromosome 1"/>
</dbReference>
<accession>B2JC72</accession>
<protein>
    <submittedName>
        <fullName evidence="1">Uncharacterized protein</fullName>
    </submittedName>
</protein>
<reference evidence="2" key="1">
    <citation type="journal article" date="2014" name="Stand. Genomic Sci.">
        <title>Complete genome sequence of Burkholderia phymatum STM815(T), a broad host range and efficient nitrogen-fixing symbiont of Mimosa species.</title>
        <authorList>
            <person name="Moulin L."/>
            <person name="Klonowska A."/>
            <person name="Caroline B."/>
            <person name="Booth K."/>
            <person name="Vriezen J.A."/>
            <person name="Melkonian R."/>
            <person name="James E.K."/>
            <person name="Young J.P."/>
            <person name="Bena G."/>
            <person name="Hauser L."/>
            <person name="Land M."/>
            <person name="Kyrpides N."/>
            <person name="Bruce D."/>
            <person name="Chain P."/>
            <person name="Copeland A."/>
            <person name="Pitluck S."/>
            <person name="Woyke T."/>
            <person name="Lizotte-Waniewski M."/>
            <person name="Bristow J."/>
            <person name="Riley M."/>
        </authorList>
    </citation>
    <scope>NUCLEOTIDE SEQUENCE [LARGE SCALE GENOMIC DNA]</scope>
    <source>
        <strain evidence="2">DSM 17167 / CIP 108236 / LMG 21445 / STM815</strain>
    </source>
</reference>
<dbReference type="KEGG" id="bph:Bphy_0243"/>
<evidence type="ECO:0000313" key="1">
    <source>
        <dbReference type="EMBL" id="ACC69436.1"/>
    </source>
</evidence>
<gene>
    <name evidence="1" type="ordered locus">Bphy_0243</name>
</gene>
<proteinExistence type="predicted"/>
<name>B2JC72_PARP8</name>
<dbReference type="AlphaFoldDB" id="B2JC72"/>
<evidence type="ECO:0000313" key="2">
    <source>
        <dbReference type="Proteomes" id="UP000001192"/>
    </source>
</evidence>
<keyword evidence="2" id="KW-1185">Reference proteome</keyword>